<proteinExistence type="predicted"/>
<dbReference type="Proteomes" id="UP001295423">
    <property type="component" value="Unassembled WGS sequence"/>
</dbReference>
<evidence type="ECO:0000259" key="1">
    <source>
        <dbReference type="Pfam" id="PF20710"/>
    </source>
</evidence>
<evidence type="ECO:0000313" key="3">
    <source>
        <dbReference type="Proteomes" id="UP001295423"/>
    </source>
</evidence>
<dbReference type="InterPro" id="IPR049227">
    <property type="entry name" value="DUF6824"/>
</dbReference>
<name>A0AAD2CI20_9STRA</name>
<sequence>MQQTTTPIETTSPGYFFGSDAKLEPTTKDIIFGRGKKYQDHEGNKRMRDCVNEYKQLYNALKRFQKQALVETIYKKLVEGGARFLRKDEATDTWVLVKRELATQKVSHALRCKKHLGKSSPKNIIDLKKPAVSIRKDSNSTIESTVSTLGDLVSSVGSKENQMHAIDPASVVGRVTPAMDPILTTRPVAVKASLSTIGTNMAATPMPAAPVPSVATLHALQTLQMQDMLQRQRLLAMMDLQRQAQQQAASALYEAAISQILVQQHTMKQASE</sequence>
<organism evidence="2 3">
    <name type="scientific">Cylindrotheca closterium</name>
    <dbReference type="NCBI Taxonomy" id="2856"/>
    <lineage>
        <taxon>Eukaryota</taxon>
        <taxon>Sar</taxon>
        <taxon>Stramenopiles</taxon>
        <taxon>Ochrophyta</taxon>
        <taxon>Bacillariophyta</taxon>
        <taxon>Bacillariophyceae</taxon>
        <taxon>Bacillariophycidae</taxon>
        <taxon>Bacillariales</taxon>
        <taxon>Bacillariaceae</taxon>
        <taxon>Cylindrotheca</taxon>
    </lineage>
</organism>
<accession>A0AAD2CI20</accession>
<evidence type="ECO:0000313" key="2">
    <source>
        <dbReference type="EMBL" id="CAJ1935172.1"/>
    </source>
</evidence>
<keyword evidence="3" id="KW-1185">Reference proteome</keyword>
<reference evidence="2" key="1">
    <citation type="submission" date="2023-08" db="EMBL/GenBank/DDBJ databases">
        <authorList>
            <person name="Audoor S."/>
            <person name="Bilcke G."/>
        </authorList>
    </citation>
    <scope>NUCLEOTIDE SEQUENCE</scope>
</reference>
<dbReference type="EMBL" id="CAKOGP040000446">
    <property type="protein sequence ID" value="CAJ1935172.1"/>
    <property type="molecule type" value="Genomic_DNA"/>
</dbReference>
<comment type="caution">
    <text evidence="2">The sequence shown here is derived from an EMBL/GenBank/DDBJ whole genome shotgun (WGS) entry which is preliminary data.</text>
</comment>
<gene>
    <name evidence="2" type="ORF">CYCCA115_LOCUS4509</name>
</gene>
<feature type="domain" description="DUF6824" evidence="1">
    <location>
        <begin position="29"/>
        <end position="111"/>
    </location>
</feature>
<dbReference type="Pfam" id="PF20710">
    <property type="entry name" value="DUF6824"/>
    <property type="match status" value="1"/>
</dbReference>
<dbReference type="AlphaFoldDB" id="A0AAD2CI20"/>
<protein>
    <recommendedName>
        <fullName evidence="1">DUF6824 domain-containing protein</fullName>
    </recommendedName>
</protein>